<protein>
    <submittedName>
        <fullName evidence="1">Uncharacterized protein</fullName>
    </submittedName>
</protein>
<dbReference type="Proteomes" id="UP000237440">
    <property type="component" value="Unassembled WGS sequence"/>
</dbReference>
<proteinExistence type="predicted"/>
<reference evidence="2" key="1">
    <citation type="submission" date="2017-02" db="EMBL/GenBank/DDBJ databases">
        <authorList>
            <person name="Furmanczyk E.M."/>
        </authorList>
    </citation>
    <scope>NUCLEOTIDE SEQUENCE [LARGE SCALE GENOMIC DNA]</scope>
    <source>
        <strain evidence="2">AP3_22</strain>
    </source>
</reference>
<gene>
    <name evidence="1" type="ORF">B0D71_13375</name>
</gene>
<dbReference type="OrthoDB" id="9934352at2"/>
<evidence type="ECO:0000313" key="2">
    <source>
        <dbReference type="Proteomes" id="UP000237440"/>
    </source>
</evidence>
<accession>A0A2S3VR55</accession>
<keyword evidence="2" id="KW-1185">Reference proteome</keyword>
<organism evidence="1 2">
    <name type="scientific">Pseudomonas laurylsulfativorans</name>
    <dbReference type="NCBI Taxonomy" id="1943631"/>
    <lineage>
        <taxon>Bacteria</taxon>
        <taxon>Pseudomonadati</taxon>
        <taxon>Pseudomonadota</taxon>
        <taxon>Gammaproteobacteria</taxon>
        <taxon>Pseudomonadales</taxon>
        <taxon>Pseudomonadaceae</taxon>
        <taxon>Pseudomonas</taxon>
    </lineage>
</organism>
<comment type="caution">
    <text evidence="1">The sequence shown here is derived from an EMBL/GenBank/DDBJ whole genome shotgun (WGS) entry which is preliminary data.</text>
</comment>
<dbReference type="EMBL" id="MUJK01000003">
    <property type="protein sequence ID" value="POF42407.1"/>
    <property type="molecule type" value="Genomic_DNA"/>
</dbReference>
<name>A0A2S3VR55_9PSED</name>
<dbReference type="RefSeq" id="WP_103395199.1">
    <property type="nucleotide sequence ID" value="NZ_MUJK01000003.1"/>
</dbReference>
<dbReference type="AlphaFoldDB" id="A0A2S3VR55"/>
<evidence type="ECO:0000313" key="1">
    <source>
        <dbReference type="EMBL" id="POF42407.1"/>
    </source>
</evidence>
<sequence length="183" mass="20013">MSVPYPAKGAQKLKVIRTVEGQVSGCLECSVFLDFGAQKQLVLEETLVGVPVGYVLNPQDGIFFADEVQRAMRLGIAQWLSQELSLDRVSGRKLSSDGVNWHVSFRLSACDGNDCELHVCVDAATALDLVERAALQWVEGWIALQLRRPLDAELVEILAQINLLDAPHLRSGLALTNPDVCTT</sequence>